<dbReference type="Pfam" id="PF02622">
    <property type="entry name" value="DUF179"/>
    <property type="match status" value="1"/>
</dbReference>
<dbReference type="SUPFAM" id="SSF143456">
    <property type="entry name" value="VC0467-like"/>
    <property type="match status" value="1"/>
</dbReference>
<dbReference type="Proteomes" id="UP000001114">
    <property type="component" value="Chromosome"/>
</dbReference>
<reference evidence="4" key="1">
    <citation type="journal article" date="2010" name="BMC Genomics">
        <title>A genomic perspective on the potential of Actinobacillus succinogenes for industrial succinate production.</title>
        <authorList>
            <person name="McKinlay J.B."/>
            <person name="Laivenieks M."/>
            <person name="Schindler B.D."/>
            <person name="McKinlay A.A."/>
            <person name="Siddaramappa S."/>
            <person name="Challacombe J.F."/>
            <person name="Lowry S.R."/>
            <person name="Clum A."/>
            <person name="Lapidus A.L."/>
            <person name="Burkhart K.B."/>
            <person name="Harkins V."/>
            <person name="Vieille C."/>
        </authorList>
    </citation>
    <scope>NUCLEOTIDE SEQUENCE [LARGE SCALE GENOMIC DNA]</scope>
    <source>
        <strain evidence="4">ATCC 55618 / DSM 22257 / CCUG 43843 / 130Z</strain>
    </source>
</reference>
<evidence type="ECO:0000256" key="1">
    <source>
        <dbReference type="ARBA" id="ARBA00009600"/>
    </source>
</evidence>
<proteinExistence type="inferred from homology"/>
<comment type="similarity">
    <text evidence="1 2">Belongs to the UPF0301 (AlgH) family.</text>
</comment>
<name>A6VKT4_ACTSZ</name>
<protein>
    <recommendedName>
        <fullName evidence="2">UPF0301 protein Asuc_0201</fullName>
    </recommendedName>
</protein>
<dbReference type="EMBL" id="CP000746">
    <property type="protein sequence ID" value="ABR73581.1"/>
    <property type="molecule type" value="Genomic_DNA"/>
</dbReference>
<evidence type="ECO:0000256" key="2">
    <source>
        <dbReference type="HAMAP-Rule" id="MF_00758"/>
    </source>
</evidence>
<dbReference type="NCBIfam" id="NF001266">
    <property type="entry name" value="PRK00228.1-1"/>
    <property type="match status" value="1"/>
</dbReference>
<organism evidence="3 4">
    <name type="scientific">Actinobacillus succinogenes (strain ATCC 55618 / DSM 22257 / CCUG 43843 / 130Z)</name>
    <dbReference type="NCBI Taxonomy" id="339671"/>
    <lineage>
        <taxon>Bacteria</taxon>
        <taxon>Pseudomonadati</taxon>
        <taxon>Pseudomonadota</taxon>
        <taxon>Gammaproteobacteria</taxon>
        <taxon>Pasteurellales</taxon>
        <taxon>Pasteurellaceae</taxon>
        <taxon>Actinobacillus</taxon>
    </lineage>
</organism>
<dbReference type="HAMAP" id="MF_00758">
    <property type="entry name" value="UPF0301"/>
    <property type="match status" value="1"/>
</dbReference>
<sequence length="201" mass="22586">MLTDKEVEMDDKQTVKMNLQNQLLVAMPNLEDDYFSRAVIYICEHTEQGTMGLVINQPTDLSITELAAKVNFMMKIDRTLPNQAVLAGGPVNVERGFILHTPIRKPLQHSYRITDRLSLTTSADIIETFGSPDSPEKYLVVLGCAAWVPGQLEQEIGRNDWLVVPADDSVLFDTPYEQRWLAAQKLLGFESYNLSDKAGRA</sequence>
<dbReference type="STRING" id="339671.Asuc_0201"/>
<evidence type="ECO:0000313" key="4">
    <source>
        <dbReference type="Proteomes" id="UP000001114"/>
    </source>
</evidence>
<dbReference type="HOGENOM" id="CLU_057596_1_0_6"/>
<evidence type="ECO:0000313" key="3">
    <source>
        <dbReference type="EMBL" id="ABR73581.1"/>
    </source>
</evidence>
<gene>
    <name evidence="3" type="ordered locus">Asuc_0201</name>
</gene>
<dbReference type="InterPro" id="IPR003774">
    <property type="entry name" value="AlgH-like"/>
</dbReference>
<dbReference type="GO" id="GO:0005829">
    <property type="term" value="C:cytosol"/>
    <property type="evidence" value="ECO:0007669"/>
    <property type="project" value="TreeGrafter"/>
</dbReference>
<dbReference type="PANTHER" id="PTHR30327:SF1">
    <property type="entry name" value="UPF0301 PROTEIN YQGE"/>
    <property type="match status" value="1"/>
</dbReference>
<dbReference type="Gene3D" id="3.40.1740.10">
    <property type="entry name" value="VC0467-like"/>
    <property type="match status" value="1"/>
</dbReference>
<keyword evidence="4" id="KW-1185">Reference proteome</keyword>
<dbReference type="AlphaFoldDB" id="A6VKT4"/>
<accession>A6VKT4</accession>
<dbReference type="eggNOG" id="COG1678">
    <property type="taxonomic scope" value="Bacteria"/>
</dbReference>
<dbReference type="KEGG" id="asu:Asuc_0201"/>
<dbReference type="PANTHER" id="PTHR30327">
    <property type="entry name" value="UNCHARACTERIZED PROTEIN YQGE"/>
    <property type="match status" value="1"/>
</dbReference>